<feature type="region of interest" description="Disordered" evidence="1">
    <location>
        <begin position="62"/>
        <end position="93"/>
    </location>
</feature>
<dbReference type="Proteomes" id="UP000551616">
    <property type="component" value="Unassembled WGS sequence"/>
</dbReference>
<feature type="compositionally biased region" description="Polar residues" evidence="1">
    <location>
        <begin position="62"/>
        <end position="71"/>
    </location>
</feature>
<reference evidence="2 3" key="1">
    <citation type="submission" date="2020-05" db="EMBL/GenBank/DDBJ databases">
        <title>Bremerella alba sp. nov., a novel planctomycete isolated from the surface of the macroalga Fucus spiralis.</title>
        <authorList>
            <person name="Godinho O."/>
            <person name="Botelho R."/>
            <person name="Albuquerque L."/>
            <person name="Wiegand S."/>
            <person name="Da Costa M.S."/>
            <person name="Lobo-Da-Cunha A."/>
            <person name="Jogler C."/>
            <person name="Lage O.M."/>
        </authorList>
    </citation>
    <scope>NUCLEOTIDE SEQUENCE [LARGE SCALE GENOMIC DNA]</scope>
    <source>
        <strain evidence="2 3">FF15</strain>
    </source>
</reference>
<evidence type="ECO:0000313" key="3">
    <source>
        <dbReference type="Proteomes" id="UP000551616"/>
    </source>
</evidence>
<protein>
    <submittedName>
        <fullName evidence="2">Uncharacterized protein</fullName>
    </submittedName>
</protein>
<keyword evidence="3" id="KW-1185">Reference proteome</keyword>
<organism evidence="2 3">
    <name type="scientific">Bremerella alba</name>
    <dbReference type="NCBI Taxonomy" id="980252"/>
    <lineage>
        <taxon>Bacteria</taxon>
        <taxon>Pseudomonadati</taxon>
        <taxon>Planctomycetota</taxon>
        <taxon>Planctomycetia</taxon>
        <taxon>Pirellulales</taxon>
        <taxon>Pirellulaceae</taxon>
        <taxon>Bremerella</taxon>
    </lineage>
</organism>
<evidence type="ECO:0000256" key="1">
    <source>
        <dbReference type="SAM" id="MobiDB-lite"/>
    </source>
</evidence>
<dbReference type="AlphaFoldDB" id="A0A7V8V365"/>
<sequence>MGSRTRRLDSIFWMGAKVNTKSETIMFLCPNGHRLNAPQRLQGQPGKCPHCNVRFRVPNVSPETATNSRELTTAASTSSTSASSVRNSEEISSAGDPLDLAGLGLRDNAETSDILQATLGAKPAAAPVVAGHSRLFVEFTHLWKTRGAEVSFEIHLREGEVFVPHHYSPEKSSPELGYFARKADSGKFQIHLIPWKAVSRLVVSGLADLPFEA</sequence>
<comment type="caution">
    <text evidence="2">The sequence shown here is derived from an EMBL/GenBank/DDBJ whole genome shotgun (WGS) entry which is preliminary data.</text>
</comment>
<accession>A0A7V8V365</accession>
<evidence type="ECO:0000313" key="2">
    <source>
        <dbReference type="EMBL" id="MBA2114031.1"/>
    </source>
</evidence>
<gene>
    <name evidence="2" type="ORF">HOV93_11850</name>
</gene>
<name>A0A7V8V365_9BACT</name>
<dbReference type="EMBL" id="JABRWO010000002">
    <property type="protein sequence ID" value="MBA2114031.1"/>
    <property type="molecule type" value="Genomic_DNA"/>
</dbReference>
<proteinExistence type="predicted"/>
<feature type="compositionally biased region" description="Low complexity" evidence="1">
    <location>
        <begin position="72"/>
        <end position="84"/>
    </location>
</feature>